<comment type="caution">
    <text evidence="4">The sequence shown here is derived from an EMBL/GenBank/DDBJ whole genome shotgun (WGS) entry which is preliminary data.</text>
</comment>
<dbReference type="Proteomes" id="UP001556631">
    <property type="component" value="Unassembled WGS sequence"/>
</dbReference>
<keyword evidence="2" id="KW-0472">Membrane</keyword>
<feature type="compositionally biased region" description="Gly residues" evidence="1">
    <location>
        <begin position="200"/>
        <end position="211"/>
    </location>
</feature>
<dbReference type="SUPFAM" id="SSF48317">
    <property type="entry name" value="Acid phosphatase/Vanadium-dependent haloperoxidase"/>
    <property type="match status" value="1"/>
</dbReference>
<dbReference type="Gene3D" id="1.20.144.10">
    <property type="entry name" value="Phosphatidic acid phosphatase type 2/haloperoxidase"/>
    <property type="match status" value="1"/>
</dbReference>
<organism evidence="4 5">
    <name type="scientific">Nocardioides eburneus</name>
    <dbReference type="NCBI Taxonomy" id="3231482"/>
    <lineage>
        <taxon>Bacteria</taxon>
        <taxon>Bacillati</taxon>
        <taxon>Actinomycetota</taxon>
        <taxon>Actinomycetes</taxon>
        <taxon>Propionibacteriales</taxon>
        <taxon>Nocardioidaceae</taxon>
        <taxon>Nocardioides</taxon>
    </lineage>
</organism>
<feature type="transmembrane region" description="Helical" evidence="2">
    <location>
        <begin position="85"/>
        <end position="106"/>
    </location>
</feature>
<keyword evidence="2" id="KW-0812">Transmembrane</keyword>
<dbReference type="Pfam" id="PF01569">
    <property type="entry name" value="PAP2"/>
    <property type="match status" value="1"/>
</dbReference>
<feature type="domain" description="Phosphatidic acid phosphatase type 2/haloperoxidase" evidence="3">
    <location>
        <begin position="85"/>
        <end position="186"/>
    </location>
</feature>
<dbReference type="InterPro" id="IPR000326">
    <property type="entry name" value="PAP2/HPO"/>
</dbReference>
<evidence type="ECO:0000256" key="2">
    <source>
        <dbReference type="SAM" id="Phobius"/>
    </source>
</evidence>
<evidence type="ECO:0000313" key="4">
    <source>
        <dbReference type="EMBL" id="MEX0429540.1"/>
    </source>
</evidence>
<evidence type="ECO:0000256" key="1">
    <source>
        <dbReference type="SAM" id="MobiDB-lite"/>
    </source>
</evidence>
<feature type="region of interest" description="Disordered" evidence="1">
    <location>
        <begin position="194"/>
        <end position="227"/>
    </location>
</feature>
<evidence type="ECO:0000259" key="3">
    <source>
        <dbReference type="SMART" id="SM00014"/>
    </source>
</evidence>
<feature type="transmembrane region" description="Helical" evidence="2">
    <location>
        <begin position="171"/>
        <end position="192"/>
    </location>
</feature>
<reference evidence="4 5" key="1">
    <citation type="submission" date="2024-07" db="EMBL/GenBank/DDBJ databases">
        <authorList>
            <person name="Lee S."/>
            <person name="Kang M."/>
        </authorList>
    </citation>
    <scope>NUCLEOTIDE SEQUENCE [LARGE SCALE GENOMIC DNA]</scope>
    <source>
        <strain evidence="4 5">DS6</strain>
    </source>
</reference>
<evidence type="ECO:0000313" key="5">
    <source>
        <dbReference type="Proteomes" id="UP001556631"/>
    </source>
</evidence>
<protein>
    <submittedName>
        <fullName evidence="4">Phosphatase PAP2 family protein</fullName>
    </submittedName>
</protein>
<dbReference type="SMART" id="SM00014">
    <property type="entry name" value="acidPPc"/>
    <property type="match status" value="1"/>
</dbReference>
<proteinExistence type="predicted"/>
<dbReference type="EMBL" id="JBFPJR010000047">
    <property type="protein sequence ID" value="MEX0429540.1"/>
    <property type="molecule type" value="Genomic_DNA"/>
</dbReference>
<feature type="transmembrane region" description="Helical" evidence="2">
    <location>
        <begin position="144"/>
        <end position="165"/>
    </location>
</feature>
<name>A0ABV3T418_9ACTN</name>
<keyword evidence="2" id="KW-1133">Transmembrane helix</keyword>
<feature type="transmembrane region" description="Helical" evidence="2">
    <location>
        <begin position="6"/>
        <end position="24"/>
    </location>
</feature>
<dbReference type="RefSeq" id="WP_367995507.1">
    <property type="nucleotide sequence ID" value="NZ_JBFPJR010000047.1"/>
</dbReference>
<gene>
    <name evidence="4" type="ORF">AB3X52_18125</name>
</gene>
<sequence>MTRARLLGAVGAVDVLLGLTLVVATGRLDPVDRRILDIVDPDLVWGTPQRLCDVVVELLQPAVTATALLLVAAIASRHARSTGPLVGALMVVAAVALPLLVVKVLVDRAPISGSGTSFPSGHEASLVAYLGTIARTRPPRLRRAAVWGTAALAVVMAVALVVTGTHWASDVIGGAALGAAVLLAPTSARWPVRPAAGRAGRAGRGGRAGGGRSRRRRTRWSTAGRPS</sequence>
<keyword evidence="5" id="KW-1185">Reference proteome</keyword>
<accession>A0ABV3T418</accession>
<dbReference type="InterPro" id="IPR036938">
    <property type="entry name" value="PAP2/HPO_sf"/>
</dbReference>